<organism evidence="1 2">
    <name type="scientific">Steinernema carpocapsae</name>
    <name type="common">Entomopathogenic nematode</name>
    <dbReference type="NCBI Taxonomy" id="34508"/>
    <lineage>
        <taxon>Eukaryota</taxon>
        <taxon>Metazoa</taxon>
        <taxon>Ecdysozoa</taxon>
        <taxon>Nematoda</taxon>
        <taxon>Chromadorea</taxon>
        <taxon>Rhabditida</taxon>
        <taxon>Tylenchina</taxon>
        <taxon>Panagrolaimomorpha</taxon>
        <taxon>Strongyloidoidea</taxon>
        <taxon>Steinernematidae</taxon>
        <taxon>Steinernema</taxon>
    </lineage>
</organism>
<reference evidence="1 2" key="2">
    <citation type="journal article" date="2019" name="G3 (Bethesda)">
        <title>Hybrid Assembly of the Genome of the Entomopathogenic Nematode Steinernema carpocapsae Identifies the X-Chromosome.</title>
        <authorList>
            <person name="Serra L."/>
            <person name="Macchietto M."/>
            <person name="Macias-Munoz A."/>
            <person name="McGill C.J."/>
            <person name="Rodriguez I.M."/>
            <person name="Rodriguez B."/>
            <person name="Murad R."/>
            <person name="Mortazavi A."/>
        </authorList>
    </citation>
    <scope>NUCLEOTIDE SEQUENCE [LARGE SCALE GENOMIC DNA]</scope>
    <source>
        <strain evidence="1 2">ALL</strain>
    </source>
</reference>
<evidence type="ECO:0000313" key="1">
    <source>
        <dbReference type="EMBL" id="TKR95175.1"/>
    </source>
</evidence>
<dbReference type="Proteomes" id="UP000298663">
    <property type="component" value="Unassembled WGS sequence"/>
</dbReference>
<dbReference type="EMBL" id="AZBU02000002">
    <property type="protein sequence ID" value="TKR95175.1"/>
    <property type="molecule type" value="Genomic_DNA"/>
</dbReference>
<gene>
    <name evidence="1" type="ORF">L596_009378</name>
</gene>
<comment type="caution">
    <text evidence="1">The sequence shown here is derived from an EMBL/GenBank/DDBJ whole genome shotgun (WGS) entry which is preliminary data.</text>
</comment>
<keyword evidence="2" id="KW-1185">Reference proteome</keyword>
<dbReference type="AlphaFoldDB" id="A0A4V6A6P5"/>
<proteinExistence type="predicted"/>
<reference evidence="1 2" key="1">
    <citation type="journal article" date="2015" name="Genome Biol.">
        <title>Comparative genomics of Steinernema reveals deeply conserved gene regulatory networks.</title>
        <authorList>
            <person name="Dillman A.R."/>
            <person name="Macchietto M."/>
            <person name="Porter C.F."/>
            <person name="Rogers A."/>
            <person name="Williams B."/>
            <person name="Antoshechkin I."/>
            <person name="Lee M.M."/>
            <person name="Goodwin Z."/>
            <person name="Lu X."/>
            <person name="Lewis E.E."/>
            <person name="Goodrich-Blair H."/>
            <person name="Stock S.P."/>
            <person name="Adams B.J."/>
            <person name="Sternberg P.W."/>
            <person name="Mortazavi A."/>
        </authorList>
    </citation>
    <scope>NUCLEOTIDE SEQUENCE [LARGE SCALE GENOMIC DNA]</scope>
    <source>
        <strain evidence="1 2">ALL</strain>
    </source>
</reference>
<sequence>MDLWNEDSLIFMDFANGAPELVMKVAEIGCERFGKKVGDEVDERVRRVHGRKKRPIQLLNALGCMPTHRSLYRKQLLHYPSFACND</sequence>
<accession>A0A4V6A6P5</accession>
<name>A0A4V6A6P5_STECR</name>
<protein>
    <submittedName>
        <fullName evidence="1">Uncharacterized protein</fullName>
    </submittedName>
</protein>
<evidence type="ECO:0000313" key="2">
    <source>
        <dbReference type="Proteomes" id="UP000298663"/>
    </source>
</evidence>